<reference evidence="2 3" key="1">
    <citation type="journal article" date="2019" name="Nat. Ecol. Evol.">
        <title>Megaphylogeny resolves global patterns of mushroom evolution.</title>
        <authorList>
            <person name="Varga T."/>
            <person name="Krizsan K."/>
            <person name="Foldi C."/>
            <person name="Dima B."/>
            <person name="Sanchez-Garcia M."/>
            <person name="Sanchez-Ramirez S."/>
            <person name="Szollosi G.J."/>
            <person name="Szarkandi J.G."/>
            <person name="Papp V."/>
            <person name="Albert L."/>
            <person name="Andreopoulos W."/>
            <person name="Angelini C."/>
            <person name="Antonin V."/>
            <person name="Barry K.W."/>
            <person name="Bougher N.L."/>
            <person name="Buchanan P."/>
            <person name="Buyck B."/>
            <person name="Bense V."/>
            <person name="Catcheside P."/>
            <person name="Chovatia M."/>
            <person name="Cooper J."/>
            <person name="Damon W."/>
            <person name="Desjardin D."/>
            <person name="Finy P."/>
            <person name="Geml J."/>
            <person name="Haridas S."/>
            <person name="Hughes K."/>
            <person name="Justo A."/>
            <person name="Karasinski D."/>
            <person name="Kautmanova I."/>
            <person name="Kiss B."/>
            <person name="Kocsube S."/>
            <person name="Kotiranta H."/>
            <person name="LaButti K.M."/>
            <person name="Lechner B.E."/>
            <person name="Liimatainen K."/>
            <person name="Lipzen A."/>
            <person name="Lukacs Z."/>
            <person name="Mihaltcheva S."/>
            <person name="Morgado L.N."/>
            <person name="Niskanen T."/>
            <person name="Noordeloos M.E."/>
            <person name="Ohm R.A."/>
            <person name="Ortiz-Santana B."/>
            <person name="Ovrebo C."/>
            <person name="Racz N."/>
            <person name="Riley R."/>
            <person name="Savchenko A."/>
            <person name="Shiryaev A."/>
            <person name="Soop K."/>
            <person name="Spirin V."/>
            <person name="Szebenyi C."/>
            <person name="Tomsovsky M."/>
            <person name="Tulloss R.E."/>
            <person name="Uehling J."/>
            <person name="Grigoriev I.V."/>
            <person name="Vagvolgyi C."/>
            <person name="Papp T."/>
            <person name="Martin F.M."/>
            <person name="Miettinen O."/>
            <person name="Hibbett D.S."/>
            <person name="Nagy L.G."/>
        </authorList>
    </citation>
    <scope>NUCLEOTIDE SEQUENCE [LARGE SCALE GENOMIC DNA]</scope>
    <source>
        <strain evidence="2 3">CBS 962.96</strain>
    </source>
</reference>
<accession>A0A4S8LMQ4</accession>
<keyword evidence="3" id="KW-1185">Reference proteome</keyword>
<feature type="region of interest" description="Disordered" evidence="1">
    <location>
        <begin position="267"/>
        <end position="307"/>
    </location>
</feature>
<name>A0A4S8LMQ4_DENBC</name>
<feature type="compositionally biased region" description="Basic and acidic residues" evidence="1">
    <location>
        <begin position="197"/>
        <end position="216"/>
    </location>
</feature>
<dbReference type="Proteomes" id="UP000297245">
    <property type="component" value="Unassembled WGS sequence"/>
</dbReference>
<sequence>MMRVERRLEGYNTLEIRRSFRVWSVYSYAWASFILRKSMKKADSQRLCFVYNVSNYGTRIEQTVVMRHFHNGLQASFAQDNTHYNWQNVDIKSCMSAVGITIRTARTGHAASNLSSSAPDLWLKDSANGTRLLHTIITQPLNLVYTLLGWVICYSEPSFVFSVNDIIHSVKLLTTEVGNRFFAVSTSLTQATANSKEGLKRKGAEKKDTEKRKAQSEPKCPSAIQMNSDGSKSRFSRQRQEREELYTTQGFTEKDYGCRFIGAWREEKTEQEGRNLQATSSRSSDSDKNKKKSPPDTHPKPGINCPI</sequence>
<evidence type="ECO:0000256" key="1">
    <source>
        <dbReference type="SAM" id="MobiDB-lite"/>
    </source>
</evidence>
<evidence type="ECO:0000313" key="2">
    <source>
        <dbReference type="EMBL" id="THU90243.1"/>
    </source>
</evidence>
<gene>
    <name evidence="2" type="ORF">K435DRAFT_802148</name>
</gene>
<dbReference type="AlphaFoldDB" id="A0A4S8LMQ4"/>
<evidence type="ECO:0000313" key="3">
    <source>
        <dbReference type="Proteomes" id="UP000297245"/>
    </source>
</evidence>
<proteinExistence type="predicted"/>
<organism evidence="2 3">
    <name type="scientific">Dendrothele bispora (strain CBS 962.96)</name>
    <dbReference type="NCBI Taxonomy" id="1314807"/>
    <lineage>
        <taxon>Eukaryota</taxon>
        <taxon>Fungi</taxon>
        <taxon>Dikarya</taxon>
        <taxon>Basidiomycota</taxon>
        <taxon>Agaricomycotina</taxon>
        <taxon>Agaricomycetes</taxon>
        <taxon>Agaricomycetidae</taxon>
        <taxon>Agaricales</taxon>
        <taxon>Agaricales incertae sedis</taxon>
        <taxon>Dendrothele</taxon>
    </lineage>
</organism>
<feature type="region of interest" description="Disordered" evidence="1">
    <location>
        <begin position="193"/>
        <end position="248"/>
    </location>
</feature>
<dbReference type="EMBL" id="ML179341">
    <property type="protein sequence ID" value="THU90243.1"/>
    <property type="molecule type" value="Genomic_DNA"/>
</dbReference>
<protein>
    <submittedName>
        <fullName evidence="2">Uncharacterized protein</fullName>
    </submittedName>
</protein>
<feature type="compositionally biased region" description="Basic and acidic residues" evidence="1">
    <location>
        <begin position="284"/>
        <end position="299"/>
    </location>
</feature>